<feature type="region of interest" description="Disordered" evidence="1">
    <location>
        <begin position="80"/>
        <end position="101"/>
    </location>
</feature>
<dbReference type="Proteomes" id="UP000682892">
    <property type="component" value="Chromosome 1"/>
</dbReference>
<reference evidence="2" key="2">
    <citation type="journal article" date="2007" name="Science">
        <title>Genome sequence of Aedes aegypti, a major arbovirus vector.</title>
        <authorList>
            <person name="Nene V."/>
            <person name="Wortman J.R."/>
            <person name="Lawson D."/>
            <person name="Haas B."/>
            <person name="Kodira C."/>
            <person name="Tu Z.J."/>
            <person name="Loftus B."/>
            <person name="Xi Z."/>
            <person name="Megy K."/>
            <person name="Grabherr M."/>
            <person name="Ren Q."/>
            <person name="Zdobnov E.M."/>
            <person name="Lobo N.F."/>
            <person name="Campbell K.S."/>
            <person name="Brown S.E."/>
            <person name="Bonaldo M.F."/>
            <person name="Zhu J."/>
            <person name="Sinkins S.P."/>
            <person name="Hogenkamp D.G."/>
            <person name="Amedeo P."/>
            <person name="Arensburger P."/>
            <person name="Atkinson P.W."/>
            <person name="Bidwell S."/>
            <person name="Biedler J."/>
            <person name="Birney E."/>
            <person name="Bruggner R.V."/>
            <person name="Costas J."/>
            <person name="Coy M.R."/>
            <person name="Crabtree J."/>
            <person name="Crawford M."/>
            <person name="Debruyn B."/>
            <person name="Decaprio D."/>
            <person name="Eiglmeier K."/>
            <person name="Eisenstadt E."/>
            <person name="El-Dorry H."/>
            <person name="Gelbart W.M."/>
            <person name="Gomes S.L."/>
            <person name="Hammond M."/>
            <person name="Hannick L.I."/>
            <person name="Hogan J.R."/>
            <person name="Holmes M.H."/>
            <person name="Jaffe D."/>
            <person name="Johnston J.S."/>
            <person name="Kennedy R.C."/>
            <person name="Koo H."/>
            <person name="Kravitz S."/>
            <person name="Kriventseva E.V."/>
            <person name="Kulp D."/>
            <person name="Labutti K."/>
            <person name="Lee E."/>
            <person name="Li S."/>
            <person name="Lovin D.D."/>
            <person name="Mao C."/>
            <person name="Mauceli E."/>
            <person name="Menck C.F."/>
            <person name="Miller J.R."/>
            <person name="Montgomery P."/>
            <person name="Mori A."/>
            <person name="Nascimento A.L."/>
            <person name="Naveira H.F."/>
            <person name="Nusbaum C."/>
            <person name="O'leary S."/>
            <person name="Orvis J."/>
            <person name="Pertea M."/>
            <person name="Quesneville H."/>
            <person name="Reidenbach K.R."/>
            <person name="Rogers Y.H."/>
            <person name="Roth C.W."/>
            <person name="Schneider J.R."/>
            <person name="Schatz M."/>
            <person name="Shumway M."/>
            <person name="Stanke M."/>
            <person name="Stinson E.O."/>
            <person name="Tubio J.M."/>
            <person name="Vanzee J.P."/>
            <person name="Verjovski-Almeida S."/>
            <person name="Werner D."/>
            <person name="White O."/>
            <person name="Wyder S."/>
            <person name="Zeng Q."/>
            <person name="Zhao Q."/>
            <person name="Zhao Y."/>
            <person name="Hill C.A."/>
            <person name="Raikhel A.S."/>
            <person name="Soares M.B."/>
            <person name="Knudson D.L."/>
            <person name="Lee N.H."/>
            <person name="Galagan J."/>
            <person name="Salzberg S.L."/>
            <person name="Paulsen I.T."/>
            <person name="Dimopoulos G."/>
            <person name="Collins F.H."/>
            <person name="Birren B."/>
            <person name="Fraser-Liggett C.M."/>
            <person name="Severson D.W."/>
        </authorList>
    </citation>
    <scope>NUCLEOTIDE SEQUENCE [LARGE SCALE GENOMIC DNA]</scope>
    <source>
        <strain evidence="2">Liverpool</strain>
    </source>
</reference>
<dbReference type="eggNOG" id="KOG1864">
    <property type="taxonomic scope" value="Eukaryota"/>
</dbReference>
<proteinExistence type="predicted"/>
<reference evidence="2" key="1">
    <citation type="submission" date="2005-10" db="EMBL/GenBank/DDBJ databases">
        <authorList>
            <person name="Loftus B.J."/>
            <person name="Nene V.M."/>
            <person name="Hannick L.I."/>
            <person name="Bidwell S."/>
            <person name="Haas B."/>
            <person name="Amedeo P."/>
            <person name="Orvis J."/>
            <person name="Wortman J.R."/>
            <person name="White O.R."/>
            <person name="Salzberg S."/>
            <person name="Shumway M."/>
            <person name="Koo H."/>
            <person name="Zhao Y."/>
            <person name="Holmes M."/>
            <person name="Miller J."/>
            <person name="Schatz M."/>
            <person name="Pop M."/>
            <person name="Pai G."/>
            <person name="Utterback T."/>
            <person name="Rogers Y.-H."/>
            <person name="Kravitz S."/>
            <person name="Fraser C.M."/>
        </authorList>
    </citation>
    <scope>NUCLEOTIDE SEQUENCE</scope>
    <source>
        <strain evidence="2">Liverpool</strain>
    </source>
</reference>
<evidence type="ECO:0000313" key="2">
    <source>
        <dbReference type="EMBL" id="EAT36642.1"/>
    </source>
</evidence>
<sequence length="101" mass="10696">MANGLSTGSGAGPGSPTTLAAFEQSLSQQLWHMCDDDKIKIMSQAEFEELLSPNRRHVITPYLLFYARYDLAPQKEMDATGLKGGSGDGGGGGPTCSVMID</sequence>
<dbReference type="AlphaFoldDB" id="Q16QH2"/>
<dbReference type="STRING" id="7159.Q16QH2"/>
<dbReference type="PaxDb" id="7159-AAEL011290-PA"/>
<organism evidence="2 3">
    <name type="scientific">Aedes aegypti</name>
    <name type="common">Yellowfever mosquito</name>
    <name type="synonym">Culex aegypti</name>
    <dbReference type="NCBI Taxonomy" id="7159"/>
    <lineage>
        <taxon>Eukaryota</taxon>
        <taxon>Metazoa</taxon>
        <taxon>Ecdysozoa</taxon>
        <taxon>Arthropoda</taxon>
        <taxon>Hexapoda</taxon>
        <taxon>Insecta</taxon>
        <taxon>Pterygota</taxon>
        <taxon>Neoptera</taxon>
        <taxon>Endopterygota</taxon>
        <taxon>Diptera</taxon>
        <taxon>Nematocera</taxon>
        <taxon>Culicoidea</taxon>
        <taxon>Culicidae</taxon>
        <taxon>Culicinae</taxon>
        <taxon>Aedini</taxon>
        <taxon>Aedes</taxon>
        <taxon>Stegomyia</taxon>
    </lineage>
</organism>
<gene>
    <name evidence="2" type="ORF">AaeL_AAEL011290</name>
</gene>
<dbReference type="EMBL" id="CH477748">
    <property type="protein sequence ID" value="EAT36642.1"/>
    <property type="molecule type" value="Genomic_DNA"/>
</dbReference>
<name>Q16QH2_AEDAE</name>
<reference evidence="2" key="3">
    <citation type="submission" date="2012-09" db="EMBL/GenBank/DDBJ databases">
        <authorList>
            <consortium name="VectorBase"/>
        </authorList>
    </citation>
    <scope>NUCLEOTIDE SEQUENCE</scope>
    <source>
        <strain evidence="2">Liverpool</strain>
    </source>
</reference>
<protein>
    <submittedName>
        <fullName evidence="2">AAEL011290-PA</fullName>
    </submittedName>
</protein>
<evidence type="ECO:0000256" key="1">
    <source>
        <dbReference type="SAM" id="MobiDB-lite"/>
    </source>
</evidence>
<evidence type="ECO:0000313" key="3">
    <source>
        <dbReference type="Proteomes" id="UP000682892"/>
    </source>
</evidence>
<dbReference type="VEuPathDB" id="VectorBase:AAEL011287"/>
<dbReference type="HOGENOM" id="CLU_2293991_0_0_1"/>
<feature type="compositionally biased region" description="Gly residues" evidence="1">
    <location>
        <begin position="82"/>
        <end position="94"/>
    </location>
</feature>
<accession>Q16QH2</accession>
<dbReference type="InterPro" id="IPR038765">
    <property type="entry name" value="Papain-like_cys_pep_sf"/>
</dbReference>
<dbReference type="SUPFAM" id="SSF54001">
    <property type="entry name" value="Cysteine proteinases"/>
    <property type="match status" value="1"/>
</dbReference>